<evidence type="ECO:0000256" key="2">
    <source>
        <dbReference type="ARBA" id="ARBA00005001"/>
    </source>
</evidence>
<evidence type="ECO:0000259" key="6">
    <source>
        <dbReference type="Pfam" id="PF04349"/>
    </source>
</evidence>
<proteinExistence type="inferred from homology"/>
<organism evidence="7 8">
    <name type="scientific">Leptospira ilyithenensis</name>
    <dbReference type="NCBI Taxonomy" id="2484901"/>
    <lineage>
        <taxon>Bacteria</taxon>
        <taxon>Pseudomonadati</taxon>
        <taxon>Spirochaetota</taxon>
        <taxon>Spirochaetia</taxon>
        <taxon>Leptospirales</taxon>
        <taxon>Leptospiraceae</taxon>
        <taxon>Leptospira</taxon>
    </lineage>
</organism>
<dbReference type="AlphaFoldDB" id="A0A4R9LVJ9"/>
<sequence>MKKLNFFFAIIAIVLAGFSFFKNEDSVSLHSLTDIFSNENQPFGLDHLDRKAKKLLKKEYVRPTLVKVPSLDGINYEDYRQIVYKPEIAIWKNLGLPFQLQFFHPGHIYSTGVHIYELVDNEPSEIKYDASRFDFGNLKLPDHFDSLSKGLLYTGFRIHFPLNNSNSLEEFAVFQGASYFRVISEGQIYGLSARGLAINTGLPEKEEFPTFEEFYIKRPEKFDQTIEIFALLNSESSVGSYHFTFLPGKTSEVKVKSKIYLRKKVKRLGYAPLTSMFLYGETDIPINQNIHPEVHDSDGLLLLTEKDVWEWRPLTNPKKTTITKIPANSFKGYGLIQRDRKFKSYQDDKMKYHLRPSAWIVPENDWGKGNLHLLEITTQLDSDDNMGVFWEPETHPQPLEPFSINYSLFLNERSPEEHTLAKVSAVFRGQDPLFPNVTTLTLYFTGDDIKKLDRNNPPKPIIKTNRKKKPDIHYTIEKISEMSQWRLVIQYPREEASFESPLEWKVHLEKDDQIISETWIYEDGLSR</sequence>
<gene>
    <name evidence="7" type="ORF">EHS11_03575</name>
</gene>
<dbReference type="GO" id="GO:0030246">
    <property type="term" value="F:carbohydrate binding"/>
    <property type="evidence" value="ECO:0007669"/>
    <property type="project" value="InterPro"/>
</dbReference>
<accession>A0A4R9LVJ9</accession>
<dbReference type="InterPro" id="IPR014756">
    <property type="entry name" value="Ig_E-set"/>
</dbReference>
<dbReference type="Gene3D" id="2.60.40.10">
    <property type="entry name" value="Immunoglobulins"/>
    <property type="match status" value="1"/>
</dbReference>
<evidence type="ECO:0000313" key="8">
    <source>
        <dbReference type="Proteomes" id="UP000298264"/>
    </source>
</evidence>
<dbReference type="PIRSF" id="PIRSF006281">
    <property type="entry name" value="MdoG"/>
    <property type="match status" value="1"/>
</dbReference>
<dbReference type="InterPro" id="IPR013783">
    <property type="entry name" value="Ig-like_fold"/>
</dbReference>
<evidence type="ECO:0000313" key="7">
    <source>
        <dbReference type="EMBL" id="TGN13715.1"/>
    </source>
</evidence>
<dbReference type="Pfam" id="PF04349">
    <property type="entry name" value="MdoG"/>
    <property type="match status" value="1"/>
</dbReference>
<dbReference type="Gene3D" id="2.70.98.10">
    <property type="match status" value="1"/>
</dbReference>
<dbReference type="PANTHER" id="PTHR30504">
    <property type="entry name" value="GLUCANS BIOSYNTHESIS PROTEIN"/>
    <property type="match status" value="1"/>
</dbReference>
<keyword evidence="5" id="KW-0574">Periplasm</keyword>
<dbReference type="UniPathway" id="UPA00637"/>
<evidence type="ECO:0000256" key="5">
    <source>
        <dbReference type="ARBA" id="ARBA00022764"/>
    </source>
</evidence>
<dbReference type="InterPro" id="IPR014438">
    <property type="entry name" value="Glucan_biosyn_MdoG/MdoD"/>
</dbReference>
<reference evidence="7" key="1">
    <citation type="journal article" date="2019" name="PLoS Negl. Trop. Dis.">
        <title>Revisiting the worldwide diversity of Leptospira species in the environment.</title>
        <authorList>
            <person name="Vincent A.T."/>
            <person name="Schiettekatte O."/>
            <person name="Bourhy P."/>
            <person name="Veyrier F.J."/>
            <person name="Picardeau M."/>
        </authorList>
    </citation>
    <scope>NUCLEOTIDE SEQUENCE [LARGE SCALE GENOMIC DNA]</scope>
    <source>
        <strain evidence="7">201400974</strain>
    </source>
</reference>
<comment type="pathway">
    <text evidence="2">Glycan metabolism; osmoregulated periplasmic glucan (OPG) biosynthesis.</text>
</comment>
<dbReference type="SUPFAM" id="SSF81296">
    <property type="entry name" value="E set domains"/>
    <property type="match status" value="1"/>
</dbReference>
<dbReference type="SUPFAM" id="SSF74650">
    <property type="entry name" value="Galactose mutarotase-like"/>
    <property type="match status" value="1"/>
</dbReference>
<comment type="caution">
    <text evidence="7">The sequence shown here is derived from an EMBL/GenBank/DDBJ whole genome shotgun (WGS) entry which is preliminary data.</text>
</comment>
<evidence type="ECO:0000256" key="4">
    <source>
        <dbReference type="ARBA" id="ARBA00015376"/>
    </source>
</evidence>
<feature type="domain" description="Glucan biosynthesis periplasmic MdoG C-terminal" evidence="6">
    <location>
        <begin position="43"/>
        <end position="522"/>
    </location>
</feature>
<name>A0A4R9LVJ9_9LEPT</name>
<dbReference type="GO" id="GO:0003824">
    <property type="term" value="F:catalytic activity"/>
    <property type="evidence" value="ECO:0007669"/>
    <property type="project" value="InterPro"/>
</dbReference>
<protein>
    <recommendedName>
        <fullName evidence="4">Glucans biosynthesis protein G</fullName>
    </recommendedName>
</protein>
<dbReference type="RefSeq" id="WP_135763045.1">
    <property type="nucleotide sequence ID" value="NZ_RQHV01000027.1"/>
</dbReference>
<dbReference type="InterPro" id="IPR011013">
    <property type="entry name" value="Gal_mutarotase_sf_dom"/>
</dbReference>
<evidence type="ECO:0000256" key="1">
    <source>
        <dbReference type="ARBA" id="ARBA00004418"/>
    </source>
</evidence>
<dbReference type="Proteomes" id="UP000298264">
    <property type="component" value="Unassembled WGS sequence"/>
</dbReference>
<dbReference type="PANTHER" id="PTHR30504:SF4">
    <property type="entry name" value="GLUCANS BIOSYNTHESIS PROTEIN G"/>
    <property type="match status" value="1"/>
</dbReference>
<comment type="similarity">
    <text evidence="3">Belongs to the OpgD/OpgG family.</text>
</comment>
<dbReference type="InterPro" id="IPR014718">
    <property type="entry name" value="GH-type_carb-bd"/>
</dbReference>
<evidence type="ECO:0000256" key="3">
    <source>
        <dbReference type="ARBA" id="ARBA00009284"/>
    </source>
</evidence>
<keyword evidence="8" id="KW-1185">Reference proteome</keyword>
<dbReference type="GO" id="GO:0030288">
    <property type="term" value="C:outer membrane-bounded periplasmic space"/>
    <property type="evidence" value="ECO:0007669"/>
    <property type="project" value="TreeGrafter"/>
</dbReference>
<dbReference type="EMBL" id="RQHV01000027">
    <property type="protein sequence ID" value="TGN13715.1"/>
    <property type="molecule type" value="Genomic_DNA"/>
</dbReference>
<dbReference type="InterPro" id="IPR007444">
    <property type="entry name" value="Glucan_biosyn_MdoG_C"/>
</dbReference>
<dbReference type="OrthoDB" id="335750at2"/>
<comment type="subcellular location">
    <subcellularLocation>
        <location evidence="1">Periplasm</location>
    </subcellularLocation>
</comment>
<dbReference type="GO" id="GO:0051274">
    <property type="term" value="P:beta-glucan biosynthetic process"/>
    <property type="evidence" value="ECO:0007669"/>
    <property type="project" value="TreeGrafter"/>
</dbReference>